<organism evidence="2">
    <name type="scientific">marine metagenome</name>
    <dbReference type="NCBI Taxonomy" id="408172"/>
    <lineage>
        <taxon>unclassified sequences</taxon>
        <taxon>metagenomes</taxon>
        <taxon>ecological metagenomes</taxon>
    </lineage>
</organism>
<reference evidence="2" key="1">
    <citation type="submission" date="2018-05" db="EMBL/GenBank/DDBJ databases">
        <authorList>
            <person name="Lanie J.A."/>
            <person name="Ng W.-L."/>
            <person name="Kazmierczak K.M."/>
            <person name="Andrzejewski T.M."/>
            <person name="Davidsen T.M."/>
            <person name="Wayne K.J."/>
            <person name="Tettelin H."/>
            <person name="Glass J.I."/>
            <person name="Rusch D."/>
            <person name="Podicherti R."/>
            <person name="Tsui H.-C.T."/>
            <person name="Winkler M.E."/>
        </authorList>
    </citation>
    <scope>NUCLEOTIDE SEQUENCE</scope>
</reference>
<dbReference type="Pfam" id="PF05118">
    <property type="entry name" value="Asp_Arg_Hydrox"/>
    <property type="match status" value="1"/>
</dbReference>
<feature type="domain" description="Aspartyl/asparaginy/proline hydroxylase" evidence="1">
    <location>
        <begin position="51"/>
        <end position="151"/>
    </location>
</feature>
<protein>
    <recommendedName>
        <fullName evidence="1">Aspartyl/asparaginy/proline hydroxylase domain-containing protein</fullName>
    </recommendedName>
</protein>
<dbReference type="SUPFAM" id="SSF51197">
    <property type="entry name" value="Clavaminate synthase-like"/>
    <property type="match status" value="1"/>
</dbReference>
<dbReference type="Gene3D" id="2.60.120.330">
    <property type="entry name" value="B-lactam Antibiotic, Isopenicillin N Synthase, Chain"/>
    <property type="match status" value="1"/>
</dbReference>
<dbReference type="InterPro" id="IPR007803">
    <property type="entry name" value="Asp/Arg/Pro-Hydrxlase"/>
</dbReference>
<evidence type="ECO:0000313" key="2">
    <source>
        <dbReference type="EMBL" id="SVB61350.1"/>
    </source>
</evidence>
<dbReference type="AlphaFoldDB" id="A0A382FEH1"/>
<dbReference type="EMBL" id="UINC01049494">
    <property type="protein sequence ID" value="SVB61350.1"/>
    <property type="molecule type" value="Genomic_DNA"/>
</dbReference>
<proteinExistence type="predicted"/>
<evidence type="ECO:0000259" key="1">
    <source>
        <dbReference type="Pfam" id="PF05118"/>
    </source>
</evidence>
<name>A0A382FEH1_9ZZZZ</name>
<accession>A0A382FEH1</accession>
<gene>
    <name evidence="2" type="ORF">METZ01_LOCUS214204</name>
</gene>
<feature type="non-terminal residue" evidence="2">
    <location>
        <position position="171"/>
    </location>
</feature>
<dbReference type="InterPro" id="IPR027443">
    <property type="entry name" value="IPNS-like_sf"/>
</dbReference>
<sequence length="171" mass="19886">MHIAKQIVDEMYQECLAFDGWANHGEYTIQFGDEYALAEPGKHYFSGRYIAQPDKENFPRTHQFFENFSDEFSNPVIQKLEAGAQIIVHNHGPAIPYTYNMSLNYPKGVKFAFYPQGLIPYTAGDIYKLYVAEDHAVRNDSDTDRYHIVFRASKRVYYKEGYKLRRGMAGF</sequence>